<dbReference type="AlphaFoldDB" id="A0A7X0ECR3"/>
<gene>
    <name evidence="1" type="ORF">FHS74_002498</name>
</gene>
<dbReference type="EMBL" id="JACIIZ010000006">
    <property type="protein sequence ID" value="MBB6251938.1"/>
    <property type="molecule type" value="Genomic_DNA"/>
</dbReference>
<sequence>MLKFAPMSFDAEDMERSALAALISYIGSSDMEGEYYFSINGDDHSDDIFDVMKNKYPKAIIHKFSESEGYEFCFGMYIDDGHKPNCAPHPLMDARFIAMPLWHVALVSAGVTGCGGQFWVLNAFGRWVVLTGHVGCV</sequence>
<proteinExistence type="predicted"/>
<organism evidence="1 2">
    <name type="scientific">Nitrospirillum iridis</name>
    <dbReference type="NCBI Taxonomy" id="765888"/>
    <lineage>
        <taxon>Bacteria</taxon>
        <taxon>Pseudomonadati</taxon>
        <taxon>Pseudomonadota</taxon>
        <taxon>Alphaproteobacteria</taxon>
        <taxon>Rhodospirillales</taxon>
        <taxon>Azospirillaceae</taxon>
        <taxon>Nitrospirillum</taxon>
    </lineage>
</organism>
<protein>
    <submittedName>
        <fullName evidence="1">Uncharacterized protein</fullName>
    </submittedName>
</protein>
<dbReference type="Proteomes" id="UP000539175">
    <property type="component" value="Unassembled WGS sequence"/>
</dbReference>
<accession>A0A7X0ECR3</accession>
<evidence type="ECO:0000313" key="2">
    <source>
        <dbReference type="Proteomes" id="UP000539175"/>
    </source>
</evidence>
<keyword evidence="2" id="KW-1185">Reference proteome</keyword>
<reference evidence="1 2" key="1">
    <citation type="submission" date="2020-08" db="EMBL/GenBank/DDBJ databases">
        <title>Genomic Encyclopedia of Type Strains, Phase IV (KMG-IV): sequencing the most valuable type-strain genomes for metagenomic binning, comparative biology and taxonomic classification.</title>
        <authorList>
            <person name="Goeker M."/>
        </authorList>
    </citation>
    <scope>NUCLEOTIDE SEQUENCE [LARGE SCALE GENOMIC DNA]</scope>
    <source>
        <strain evidence="1 2">DSM 22198</strain>
    </source>
</reference>
<comment type="caution">
    <text evidence="1">The sequence shown here is derived from an EMBL/GenBank/DDBJ whole genome shotgun (WGS) entry which is preliminary data.</text>
</comment>
<name>A0A7X0ECR3_9PROT</name>
<evidence type="ECO:0000313" key="1">
    <source>
        <dbReference type="EMBL" id="MBB6251938.1"/>
    </source>
</evidence>
<dbReference type="RefSeq" id="WP_184800826.1">
    <property type="nucleotide sequence ID" value="NZ_JACIIZ010000006.1"/>
</dbReference>